<dbReference type="OrthoDB" id="10329091at2759"/>
<accession>A0A815UNX3</accession>
<comment type="caution">
    <text evidence="1">The sequence shown here is derived from an EMBL/GenBank/DDBJ whole genome shotgun (WGS) entry which is preliminary data.</text>
</comment>
<protein>
    <submittedName>
        <fullName evidence="1">Uncharacterized protein</fullName>
    </submittedName>
</protein>
<organism evidence="1 2">
    <name type="scientific">Rotaria sordida</name>
    <dbReference type="NCBI Taxonomy" id="392033"/>
    <lineage>
        <taxon>Eukaryota</taxon>
        <taxon>Metazoa</taxon>
        <taxon>Spiralia</taxon>
        <taxon>Gnathifera</taxon>
        <taxon>Rotifera</taxon>
        <taxon>Eurotatoria</taxon>
        <taxon>Bdelloidea</taxon>
        <taxon>Philodinida</taxon>
        <taxon>Philodinidae</taxon>
        <taxon>Rotaria</taxon>
    </lineage>
</organism>
<feature type="non-terminal residue" evidence="1">
    <location>
        <position position="1"/>
    </location>
</feature>
<proteinExistence type="predicted"/>
<dbReference type="EMBL" id="CAJNOO010016625">
    <property type="protein sequence ID" value="CAF1522013.1"/>
    <property type="molecule type" value="Genomic_DNA"/>
</dbReference>
<reference evidence="1" key="1">
    <citation type="submission" date="2021-02" db="EMBL/GenBank/DDBJ databases">
        <authorList>
            <person name="Nowell W R."/>
        </authorList>
    </citation>
    <scope>NUCLEOTIDE SEQUENCE</scope>
</reference>
<dbReference type="Proteomes" id="UP000663882">
    <property type="component" value="Unassembled WGS sequence"/>
</dbReference>
<evidence type="ECO:0000313" key="2">
    <source>
        <dbReference type="Proteomes" id="UP000663882"/>
    </source>
</evidence>
<evidence type="ECO:0000313" key="1">
    <source>
        <dbReference type="EMBL" id="CAF1522013.1"/>
    </source>
</evidence>
<sequence length="56" mass="6174">SNYSGPIPVLIADQDMHEMTVAIALQGFRVSQLNPADSHCVFGEYWQNHGPAVEEC</sequence>
<gene>
    <name evidence="1" type="ORF">RFH988_LOCUS39317</name>
</gene>
<dbReference type="AlphaFoldDB" id="A0A815UNX3"/>
<name>A0A815UNX3_9BILA</name>